<keyword evidence="9 14" id="KW-0233">DNA recombination</keyword>
<evidence type="ECO:0000256" key="14">
    <source>
        <dbReference type="RuleBase" id="RU000617"/>
    </source>
</evidence>
<dbReference type="PANTHER" id="PTHR45674">
    <property type="entry name" value="DNA LIGASE 1/3 FAMILY MEMBER"/>
    <property type="match status" value="1"/>
</dbReference>
<feature type="compositionally biased region" description="Low complexity" evidence="16">
    <location>
        <begin position="69"/>
        <end position="78"/>
    </location>
</feature>
<evidence type="ECO:0000259" key="17">
    <source>
        <dbReference type="PROSITE" id="PS50160"/>
    </source>
</evidence>
<comment type="catalytic activity">
    <reaction evidence="13 14">
        <text>ATP + (deoxyribonucleotide)n-3'-hydroxyl + 5'-phospho-(deoxyribonucleotide)m = (deoxyribonucleotide)n+m + AMP + diphosphate.</text>
        <dbReference type="EC" id="6.5.1.1"/>
    </reaction>
</comment>
<dbReference type="GO" id="GO:0005524">
    <property type="term" value="F:ATP binding"/>
    <property type="evidence" value="ECO:0007669"/>
    <property type="project" value="UniProtKB-KW"/>
</dbReference>
<dbReference type="PROSITE" id="PS00333">
    <property type="entry name" value="DNA_LIGASE_A2"/>
    <property type="match status" value="1"/>
</dbReference>
<dbReference type="GO" id="GO:0006281">
    <property type="term" value="P:DNA repair"/>
    <property type="evidence" value="ECO:0007669"/>
    <property type="project" value="UniProtKB-KW"/>
</dbReference>
<proteinExistence type="inferred from homology"/>
<dbReference type="InterPro" id="IPR016059">
    <property type="entry name" value="DNA_ligase_ATP-dep_CS"/>
</dbReference>
<dbReference type="GO" id="GO:0005634">
    <property type="term" value="C:nucleus"/>
    <property type="evidence" value="ECO:0007669"/>
    <property type="project" value="UniProtKB-SubCell"/>
</dbReference>
<dbReference type="SUPFAM" id="SSF50249">
    <property type="entry name" value="Nucleic acid-binding proteins"/>
    <property type="match status" value="1"/>
</dbReference>
<evidence type="ECO:0000256" key="15">
    <source>
        <dbReference type="RuleBase" id="RU004196"/>
    </source>
</evidence>
<dbReference type="PROSITE" id="PS00697">
    <property type="entry name" value="DNA_LIGASE_A1"/>
    <property type="match status" value="1"/>
</dbReference>
<evidence type="ECO:0000256" key="13">
    <source>
        <dbReference type="ARBA" id="ARBA00034003"/>
    </source>
</evidence>
<evidence type="ECO:0000256" key="12">
    <source>
        <dbReference type="ARBA" id="ARBA00023306"/>
    </source>
</evidence>
<feature type="compositionally biased region" description="Low complexity" evidence="16">
    <location>
        <begin position="166"/>
        <end position="181"/>
    </location>
</feature>
<dbReference type="CDD" id="cd07900">
    <property type="entry name" value="Adenylation_DNA_ligase_I_Euk"/>
    <property type="match status" value="1"/>
</dbReference>
<dbReference type="Gene3D" id="3.30.1490.70">
    <property type="match status" value="1"/>
</dbReference>
<dbReference type="PANTHER" id="PTHR45674:SF4">
    <property type="entry name" value="DNA LIGASE 1"/>
    <property type="match status" value="1"/>
</dbReference>
<dbReference type="NCBIfam" id="TIGR00574">
    <property type="entry name" value="dnl1"/>
    <property type="match status" value="1"/>
</dbReference>
<evidence type="ECO:0000256" key="5">
    <source>
        <dbReference type="ARBA" id="ARBA00022705"/>
    </source>
</evidence>
<reference evidence="18" key="1">
    <citation type="submission" date="2013-12" db="EMBL/GenBank/DDBJ databases">
        <title>The Genome Sequence of Aphanomyces astaci APO3.</title>
        <authorList>
            <consortium name="The Broad Institute Genomics Platform"/>
            <person name="Russ C."/>
            <person name="Tyler B."/>
            <person name="van West P."/>
            <person name="Dieguez-Uribeondo J."/>
            <person name="Young S.K."/>
            <person name="Zeng Q."/>
            <person name="Gargeya S."/>
            <person name="Fitzgerald M."/>
            <person name="Abouelleil A."/>
            <person name="Alvarado L."/>
            <person name="Chapman S.B."/>
            <person name="Gainer-Dewar J."/>
            <person name="Goldberg J."/>
            <person name="Griggs A."/>
            <person name="Gujja S."/>
            <person name="Hansen M."/>
            <person name="Howarth C."/>
            <person name="Imamovic A."/>
            <person name="Ireland A."/>
            <person name="Larimer J."/>
            <person name="McCowan C."/>
            <person name="Murphy C."/>
            <person name="Pearson M."/>
            <person name="Poon T.W."/>
            <person name="Priest M."/>
            <person name="Roberts A."/>
            <person name="Saif S."/>
            <person name="Shea T."/>
            <person name="Sykes S."/>
            <person name="Wortman J."/>
            <person name="Nusbaum C."/>
            <person name="Birren B."/>
        </authorList>
    </citation>
    <scope>NUCLEOTIDE SEQUENCE [LARGE SCALE GENOMIC DNA]</scope>
    <source>
        <strain evidence="18">APO3</strain>
    </source>
</reference>
<keyword evidence="5" id="KW-0235">DNA replication</keyword>
<dbReference type="AlphaFoldDB" id="W4G0R7"/>
<dbReference type="VEuPathDB" id="FungiDB:H257_11837"/>
<keyword evidence="7 14" id="KW-0227">DNA damage</keyword>
<evidence type="ECO:0000256" key="16">
    <source>
        <dbReference type="SAM" id="MobiDB-lite"/>
    </source>
</evidence>
<keyword evidence="10 14" id="KW-0234">DNA repair</keyword>
<evidence type="ECO:0000256" key="1">
    <source>
        <dbReference type="ARBA" id="ARBA00004123"/>
    </source>
</evidence>
<dbReference type="GO" id="GO:0071897">
    <property type="term" value="P:DNA biosynthetic process"/>
    <property type="evidence" value="ECO:0007669"/>
    <property type="project" value="InterPro"/>
</dbReference>
<dbReference type="InterPro" id="IPR012308">
    <property type="entry name" value="DNA_ligase_ATP-dep_N"/>
</dbReference>
<dbReference type="InterPro" id="IPR012310">
    <property type="entry name" value="DNA_ligase_ATP-dep_cent"/>
</dbReference>
<organism evidence="18">
    <name type="scientific">Aphanomyces astaci</name>
    <name type="common">Crayfish plague agent</name>
    <dbReference type="NCBI Taxonomy" id="112090"/>
    <lineage>
        <taxon>Eukaryota</taxon>
        <taxon>Sar</taxon>
        <taxon>Stramenopiles</taxon>
        <taxon>Oomycota</taxon>
        <taxon>Saprolegniomycetes</taxon>
        <taxon>Saprolegniales</taxon>
        <taxon>Verrucalvaceae</taxon>
        <taxon>Aphanomyces</taxon>
    </lineage>
</organism>
<comment type="similarity">
    <text evidence="2 15">Belongs to the ATP-dependent DNA ligase family.</text>
</comment>
<name>W4G0R7_APHAT</name>
<keyword evidence="6 14" id="KW-0547">Nucleotide-binding</keyword>
<keyword evidence="12" id="KW-0131">Cell cycle</keyword>
<dbReference type="RefSeq" id="XP_009837180.1">
    <property type="nucleotide sequence ID" value="XM_009838878.1"/>
</dbReference>
<evidence type="ECO:0000256" key="6">
    <source>
        <dbReference type="ARBA" id="ARBA00022741"/>
    </source>
</evidence>
<dbReference type="InterPro" id="IPR012340">
    <property type="entry name" value="NA-bd_OB-fold"/>
</dbReference>
<keyword evidence="4" id="KW-0132">Cell division</keyword>
<dbReference type="PROSITE" id="PS50160">
    <property type="entry name" value="DNA_LIGASE_A3"/>
    <property type="match status" value="1"/>
</dbReference>
<feature type="domain" description="ATP-dependent DNA ligase family profile" evidence="17">
    <location>
        <begin position="624"/>
        <end position="769"/>
    </location>
</feature>
<sequence>MSKRQQSIMSFFGAKPAEKTSDAKVVDATEAPPSAWTPAPHGESVAPSSPSDDSPNKSKTPQVAEIVVKKTPATASASKKAKKSSSPPPSPEPKRKRLRRTIVEDDSSDDDDMFTEKKVAVPKKEAAQAKDSGIGGHGLDDIDALPEQPVETAATVPTKEEPHTKPSPSTPTKMTESTATNDDNDADTQKDTSKLGSFFEANQSIKAKKSTKKSTKTSSSIPTDGSTTPHDDDHGLLLLYNPKEKNPMKRGGWTAGDPVPYAALSKVFAVIEDESSRLIIQDTLADFFRSVIELTPSDLVSCIYLCVCTELAPAYDNVQIGIGDAILIKSIGEATGTTPKFVKDLYQKQGDLGKVAQASRSKQSTLMTFQTKPKPLAVAHVYNDMVKIAKMSGNNSQASKCSIIKSLLVRCDKLSDEAKYVIRGLQGKLRIGLAGQSILMSLTQAFMHPKEQGDKALQAEALKHVKRAFSEFPNYEVLASSLLTVFTRENDQKGVFASQFVELAEFCHLTAGTPVSPMLARPTKSYAMVLDRFQAMPFTCEYKYDGERAQIHILPNGDIRIFSRNFENSTERFPDVKLSIANAAAKANVTSCIVDAEVVAVDKTTNQRLPFQVLSTRPRKNVVVSEIKVAVCIYAFDLLFLNGKSFLKEPLQARREALKGMFQVTPGSFEFATSLDVANTKDDDMESTVEIVRNFLEEAVAGNCEGLMVKTLSTEATYEPANRSHKWLKLKKDYLDGIGDSTDLVPVGAFYGRGKRTGVYGAYLLACYDPETEMYQCITKLGTGLSDEVLGLFFNQLKDCTIDRPRNDYAINDLIKPDVWFEPTQVWEILGADLSISPKYTAAIGLVSKDKGISLRFPRYIRLRDDKTPVQATSAAQIADLYNAQGLNTTNDKDEFDDDDAL</sequence>
<evidence type="ECO:0000256" key="2">
    <source>
        <dbReference type="ARBA" id="ARBA00007572"/>
    </source>
</evidence>
<evidence type="ECO:0000256" key="4">
    <source>
        <dbReference type="ARBA" id="ARBA00022618"/>
    </source>
</evidence>
<dbReference type="InterPro" id="IPR036599">
    <property type="entry name" value="DNA_ligase_N_sf"/>
</dbReference>
<dbReference type="InterPro" id="IPR050191">
    <property type="entry name" value="ATP-dep_DNA_ligase"/>
</dbReference>
<dbReference type="FunFam" id="3.30.470.30:FF:000002">
    <property type="entry name" value="DNA ligase"/>
    <property type="match status" value="1"/>
</dbReference>
<dbReference type="OrthoDB" id="206088at2759"/>
<dbReference type="GO" id="GO:0006273">
    <property type="term" value="P:lagging strand elongation"/>
    <property type="evidence" value="ECO:0007669"/>
    <property type="project" value="TreeGrafter"/>
</dbReference>
<dbReference type="STRING" id="112090.W4G0R7"/>
<dbReference type="GeneID" id="20813833"/>
<protein>
    <recommendedName>
        <fullName evidence="14">DNA ligase</fullName>
        <ecNumber evidence="14">6.5.1.1</ecNumber>
    </recommendedName>
</protein>
<dbReference type="SUPFAM" id="SSF56091">
    <property type="entry name" value="DNA ligase/mRNA capping enzyme, catalytic domain"/>
    <property type="match status" value="1"/>
</dbReference>
<evidence type="ECO:0000256" key="8">
    <source>
        <dbReference type="ARBA" id="ARBA00022840"/>
    </source>
</evidence>
<evidence type="ECO:0000256" key="9">
    <source>
        <dbReference type="ARBA" id="ARBA00023172"/>
    </source>
</evidence>
<evidence type="ECO:0000313" key="18">
    <source>
        <dbReference type="EMBL" id="ETV73302.1"/>
    </source>
</evidence>
<dbReference type="SUPFAM" id="SSF117018">
    <property type="entry name" value="ATP-dependent DNA ligase DNA-binding domain"/>
    <property type="match status" value="1"/>
</dbReference>
<keyword evidence="11" id="KW-0539">Nucleus</keyword>
<evidence type="ECO:0000256" key="10">
    <source>
        <dbReference type="ARBA" id="ARBA00023204"/>
    </source>
</evidence>
<feature type="compositionally biased region" description="Acidic residues" evidence="16">
    <location>
        <begin position="104"/>
        <end position="113"/>
    </location>
</feature>
<dbReference type="GO" id="GO:0003677">
    <property type="term" value="F:DNA binding"/>
    <property type="evidence" value="ECO:0007669"/>
    <property type="project" value="InterPro"/>
</dbReference>
<dbReference type="EMBL" id="KI913149">
    <property type="protein sequence ID" value="ETV73302.1"/>
    <property type="molecule type" value="Genomic_DNA"/>
</dbReference>
<dbReference type="GO" id="GO:0005739">
    <property type="term" value="C:mitochondrion"/>
    <property type="evidence" value="ECO:0007669"/>
    <property type="project" value="TreeGrafter"/>
</dbReference>
<dbReference type="Gene3D" id="1.10.3260.10">
    <property type="entry name" value="DNA ligase, ATP-dependent, N-terminal domain"/>
    <property type="match status" value="1"/>
</dbReference>
<dbReference type="Pfam" id="PF04679">
    <property type="entry name" value="DNA_ligase_A_C"/>
    <property type="match status" value="1"/>
</dbReference>
<feature type="compositionally biased region" description="Basic residues" evidence="16">
    <location>
        <begin position="206"/>
        <end position="215"/>
    </location>
</feature>
<dbReference type="Gene3D" id="3.30.470.30">
    <property type="entry name" value="DNA ligase/mRNA capping enzyme"/>
    <property type="match status" value="1"/>
</dbReference>
<feature type="region of interest" description="Disordered" evidence="16">
    <location>
        <begin position="1"/>
        <end position="238"/>
    </location>
</feature>
<feature type="compositionally biased region" description="Basic and acidic residues" evidence="16">
    <location>
        <begin position="16"/>
        <end position="27"/>
    </location>
</feature>
<dbReference type="InterPro" id="IPR000977">
    <property type="entry name" value="DNA_ligase_ATP-dep"/>
</dbReference>
<evidence type="ECO:0000256" key="7">
    <source>
        <dbReference type="ARBA" id="ARBA00022763"/>
    </source>
</evidence>
<gene>
    <name evidence="18" type="ORF">H257_11837</name>
</gene>
<comment type="subcellular location">
    <subcellularLocation>
        <location evidence="1">Nucleus</location>
    </subcellularLocation>
</comment>
<dbReference type="CDD" id="cd07969">
    <property type="entry name" value="OBF_DNA_ligase_I"/>
    <property type="match status" value="1"/>
</dbReference>
<dbReference type="Pfam" id="PF01068">
    <property type="entry name" value="DNA_ligase_A_M"/>
    <property type="match status" value="1"/>
</dbReference>
<dbReference type="Pfam" id="PF04675">
    <property type="entry name" value="DNA_ligase_A_N"/>
    <property type="match status" value="1"/>
</dbReference>
<dbReference type="GO" id="GO:0003910">
    <property type="term" value="F:DNA ligase (ATP) activity"/>
    <property type="evidence" value="ECO:0007669"/>
    <property type="project" value="UniProtKB-EC"/>
</dbReference>
<keyword evidence="8 14" id="KW-0067">ATP-binding</keyword>
<dbReference type="EC" id="6.5.1.1" evidence="14"/>
<dbReference type="GO" id="GO:0006310">
    <property type="term" value="P:DNA recombination"/>
    <property type="evidence" value="ECO:0007669"/>
    <property type="project" value="UniProtKB-KW"/>
</dbReference>
<keyword evidence="3 14" id="KW-0436">Ligase</keyword>
<feature type="compositionally biased region" description="Basic and acidic residues" evidence="16">
    <location>
        <begin position="114"/>
        <end position="128"/>
    </location>
</feature>
<accession>W4G0R7</accession>
<dbReference type="InterPro" id="IPR012309">
    <property type="entry name" value="DNA_ligase_ATP-dep_C"/>
</dbReference>
<evidence type="ECO:0000256" key="3">
    <source>
        <dbReference type="ARBA" id="ARBA00022598"/>
    </source>
</evidence>
<dbReference type="Gene3D" id="2.40.50.140">
    <property type="entry name" value="Nucleic acid-binding proteins"/>
    <property type="match status" value="1"/>
</dbReference>
<evidence type="ECO:0000256" key="11">
    <source>
        <dbReference type="ARBA" id="ARBA00023242"/>
    </source>
</evidence>
<dbReference type="GO" id="GO:0051301">
    <property type="term" value="P:cell division"/>
    <property type="evidence" value="ECO:0007669"/>
    <property type="project" value="UniProtKB-KW"/>
</dbReference>
<dbReference type="FunFam" id="2.40.50.140:FF:000062">
    <property type="entry name" value="DNA ligase"/>
    <property type="match status" value="1"/>
</dbReference>